<evidence type="ECO:0008006" key="5">
    <source>
        <dbReference type="Google" id="ProtNLM"/>
    </source>
</evidence>
<proteinExistence type="predicted"/>
<dbReference type="InterPro" id="IPR050985">
    <property type="entry name" value="Alpha-glycosidase_related"/>
</dbReference>
<dbReference type="InterPro" id="IPR002252">
    <property type="entry name" value="Glyco_hydro_36"/>
</dbReference>
<dbReference type="GO" id="GO:0004557">
    <property type="term" value="F:alpha-galactosidase activity"/>
    <property type="evidence" value="ECO:0007669"/>
    <property type="project" value="InterPro"/>
</dbReference>
<keyword evidence="2" id="KW-0326">Glycosidase</keyword>
<keyword evidence="4" id="KW-1185">Reference proteome</keyword>
<dbReference type="PRINTS" id="PR00743">
    <property type="entry name" value="GLHYDRLASE36"/>
</dbReference>
<dbReference type="GO" id="GO:0016052">
    <property type="term" value="P:carbohydrate catabolic process"/>
    <property type="evidence" value="ECO:0007669"/>
    <property type="project" value="InterPro"/>
</dbReference>
<dbReference type="InterPro" id="IPR017853">
    <property type="entry name" value="GH"/>
</dbReference>
<evidence type="ECO:0000313" key="4">
    <source>
        <dbReference type="Proteomes" id="UP000680038"/>
    </source>
</evidence>
<evidence type="ECO:0000313" key="3">
    <source>
        <dbReference type="EMBL" id="CAG4999506.1"/>
    </source>
</evidence>
<reference evidence="3" key="1">
    <citation type="submission" date="2021-04" db="EMBL/GenBank/DDBJ databases">
        <authorList>
            <person name="Rodrigo-Torres L."/>
            <person name="Arahal R. D."/>
            <person name="Lucena T."/>
        </authorList>
    </citation>
    <scope>NUCLEOTIDE SEQUENCE</scope>
    <source>
        <strain evidence="3">CECT 9275</strain>
    </source>
</reference>
<evidence type="ECO:0000256" key="2">
    <source>
        <dbReference type="ARBA" id="ARBA00023295"/>
    </source>
</evidence>
<dbReference type="InterPro" id="IPR013785">
    <property type="entry name" value="Aldolase_TIM"/>
</dbReference>
<name>A0A916JDR0_9BACT</name>
<dbReference type="Pfam" id="PF02065">
    <property type="entry name" value="Melibiase"/>
    <property type="match status" value="1"/>
</dbReference>
<dbReference type="AlphaFoldDB" id="A0A916JDR0"/>
<gene>
    <name evidence="3" type="ORF">DYBT9275_02243</name>
</gene>
<keyword evidence="1" id="KW-0378">Hydrolase</keyword>
<comment type="caution">
    <text evidence="3">The sequence shown here is derived from an EMBL/GenBank/DDBJ whole genome shotgun (WGS) entry which is preliminary data.</text>
</comment>
<dbReference type="EMBL" id="CAJRAF010000002">
    <property type="protein sequence ID" value="CAG4999506.1"/>
    <property type="molecule type" value="Genomic_DNA"/>
</dbReference>
<dbReference type="RefSeq" id="WP_215238895.1">
    <property type="nucleotide sequence ID" value="NZ_CAJRAF010000002.1"/>
</dbReference>
<dbReference type="PANTHER" id="PTHR43053:SF3">
    <property type="entry name" value="ALPHA-GALACTOSIDASE C-RELATED"/>
    <property type="match status" value="1"/>
</dbReference>
<evidence type="ECO:0000256" key="1">
    <source>
        <dbReference type="ARBA" id="ARBA00022801"/>
    </source>
</evidence>
<dbReference type="Proteomes" id="UP000680038">
    <property type="component" value="Unassembled WGS sequence"/>
</dbReference>
<dbReference type="InterPro" id="IPR038417">
    <property type="entry name" value="Alpga-gal_N_sf"/>
</dbReference>
<protein>
    <recommendedName>
        <fullName evidence="5">Alpha-galactosidase</fullName>
    </recommendedName>
</protein>
<dbReference type="Gene3D" id="2.70.98.60">
    <property type="entry name" value="alpha-galactosidase from lactobacil brevis"/>
    <property type="match status" value="1"/>
</dbReference>
<dbReference type="SUPFAM" id="SSF51445">
    <property type="entry name" value="(Trans)glycosidases"/>
    <property type="match status" value="1"/>
</dbReference>
<dbReference type="PANTHER" id="PTHR43053">
    <property type="entry name" value="GLYCOSIDASE FAMILY 31"/>
    <property type="match status" value="1"/>
</dbReference>
<sequence>MKSNSNAMSFLRLSDIMMKTSQAYMRILLFLLATLAARPSEAVSSGRAQTVDQWVLANFAKGKVPPFSFVYGGRDSRLFIGKWKFKAEKAVTTGPVTDYVFTYTEPGQGLVVKCNVTGFNDFQAVEWVLEISNNAAANAPLLEKVYVLDQSFGYAQNGKFTLHYASASDAKKSDFAAIDSTIHPGRNIYLTTGGGRSSDRGAMPFFNISTPDQKGMMAAIGWTGKWFADINLNASKKLLLKSGMERMKLRLFPQEKIRTPRVSLLFWEGADRLIGNNLFRQFMLAHHSRKINGKFAEYPLSGGFNWGDPPPCNEYSCLTEDYAISLVKRYKQFGIVPEVFWLDAGWYTGCGMGENGQWWQNVGNWSVDKERFPNGLKPVSDAVHAVGAKFMVWFEPERVHKGTQIEKEHPEFLLSYPKKADRLFNLGNPAARIWMTDYISDLIKKEGIDYYRQDFNMDPMPYWEQADAPDRTGMTEIRHIEGLYAYWDSLLVRFPELLIDNCASGGRRIDLETTSRSAPLWRTDYHYGEPNGYQSHSYGLNFFLPLHGTGVFAKTDPLTFRSSLSSALVLNWKITGSEVTIPEMQRSVRDFKRLRPFYYGDYYPLTGIGDNTGDDVWLAYQMHRPGSQDGIVVGFRRSGNQQETILVKPGGLQADANYEWWNEDTGEKKIIKGADLSKGIPLQIKTRPGSALISYKKVD</sequence>
<dbReference type="Gene3D" id="3.20.20.70">
    <property type="entry name" value="Aldolase class I"/>
    <property type="match status" value="1"/>
</dbReference>
<organism evidence="3 4">
    <name type="scientific">Dyadobacter helix</name>
    <dbReference type="NCBI Taxonomy" id="2822344"/>
    <lineage>
        <taxon>Bacteria</taxon>
        <taxon>Pseudomonadati</taxon>
        <taxon>Bacteroidota</taxon>
        <taxon>Cytophagia</taxon>
        <taxon>Cytophagales</taxon>
        <taxon>Spirosomataceae</taxon>
        <taxon>Dyadobacter</taxon>
    </lineage>
</organism>
<dbReference type="CDD" id="cd14791">
    <property type="entry name" value="GH36"/>
    <property type="match status" value="1"/>
</dbReference>
<accession>A0A916JDR0</accession>